<evidence type="ECO:0000313" key="8">
    <source>
        <dbReference type="EMBL" id="MFL9923603.1"/>
    </source>
</evidence>
<accession>A0ABW9A4K3</accession>
<organism evidence="8 9">
    <name type="scientific">Herbaspirillum lusitanum</name>
    <dbReference type="NCBI Taxonomy" id="213312"/>
    <lineage>
        <taxon>Bacteria</taxon>
        <taxon>Pseudomonadati</taxon>
        <taxon>Pseudomonadota</taxon>
        <taxon>Betaproteobacteria</taxon>
        <taxon>Burkholderiales</taxon>
        <taxon>Oxalobacteraceae</taxon>
        <taxon>Herbaspirillum</taxon>
    </lineage>
</organism>
<sequence>MQNDLRSKTIKAISHLGIGGALGKVISLGTTLLLARMLSPADYGLMEIAMMFISFVGFFNEIGIGSAIVQRPNLQQAQVNGCFAIAIASSVVLLLLVVAASRPIAHFFHHDELQAMISTLAIGFVIGAFGTVPEAFLRKEMQFKAIAGTTILSILIQSVVSIALAAAGFGVWSLVWGSLVAAAVCSIGFYLLSPWRPKGRYGIREAVDLAIYGMHVTTTRVFWFLYSNADRAVIGKLLGPALLGIYGMAFSLATLPSSQITSLVINVASPLFSKLQQDHERLCSVLIKLTRGIAYVTYPALLGMMACSHELILVVLGPKWIDCLIPFAALCLMGLIKSIDPLLSQMLSSIGNVKKLAIYTGMCAVVMTLAFIGGAWLDGLRGVSIAWVAVYPLLSIKLLRDVSRLIGLPMLHYYRSLLPILGGAVLMAVVVQLVRLALYYAGLPVAAILVLEVLAGALTYALWIIYGDRDAMLEIRQILRDLGINSPRFERWPFVRSQRNSKP</sequence>
<feature type="transmembrane region" description="Helical" evidence="7">
    <location>
        <begin position="81"/>
        <end position="101"/>
    </location>
</feature>
<evidence type="ECO:0000256" key="4">
    <source>
        <dbReference type="ARBA" id="ARBA00022692"/>
    </source>
</evidence>
<evidence type="ECO:0000256" key="5">
    <source>
        <dbReference type="ARBA" id="ARBA00022989"/>
    </source>
</evidence>
<evidence type="ECO:0000256" key="2">
    <source>
        <dbReference type="ARBA" id="ARBA00007430"/>
    </source>
</evidence>
<feature type="transmembrane region" description="Helical" evidence="7">
    <location>
        <begin position="356"/>
        <end position="376"/>
    </location>
</feature>
<feature type="transmembrane region" description="Helical" evidence="7">
    <location>
        <begin position="12"/>
        <end position="36"/>
    </location>
</feature>
<comment type="caution">
    <text evidence="8">The sequence shown here is derived from an EMBL/GenBank/DDBJ whole genome shotgun (WGS) entry which is preliminary data.</text>
</comment>
<evidence type="ECO:0000256" key="1">
    <source>
        <dbReference type="ARBA" id="ARBA00004651"/>
    </source>
</evidence>
<dbReference type="RefSeq" id="WP_408155400.1">
    <property type="nucleotide sequence ID" value="NZ_JAQQFM010000002.1"/>
</dbReference>
<feature type="transmembrane region" description="Helical" evidence="7">
    <location>
        <begin position="319"/>
        <end position="336"/>
    </location>
</feature>
<feature type="transmembrane region" description="Helical" evidence="7">
    <location>
        <begin position="48"/>
        <end position="69"/>
    </location>
</feature>
<keyword evidence="4 7" id="KW-0812">Transmembrane</keyword>
<evidence type="ECO:0000256" key="3">
    <source>
        <dbReference type="ARBA" id="ARBA00022475"/>
    </source>
</evidence>
<name>A0ABW9A4K3_9BURK</name>
<comment type="similarity">
    <text evidence="2">Belongs to the polysaccharide synthase family.</text>
</comment>
<keyword evidence="9" id="KW-1185">Reference proteome</keyword>
<proteinExistence type="inferred from homology"/>
<dbReference type="InterPro" id="IPR050833">
    <property type="entry name" value="Poly_Biosynth_Transport"/>
</dbReference>
<evidence type="ECO:0000313" key="9">
    <source>
        <dbReference type="Proteomes" id="UP001629246"/>
    </source>
</evidence>
<keyword evidence="6 7" id="KW-0472">Membrane</keyword>
<dbReference type="PANTHER" id="PTHR30250">
    <property type="entry name" value="PST FAMILY PREDICTED COLANIC ACID TRANSPORTER"/>
    <property type="match status" value="1"/>
</dbReference>
<feature type="transmembrane region" description="Helical" evidence="7">
    <location>
        <begin position="175"/>
        <end position="195"/>
    </location>
</feature>
<dbReference type="EMBL" id="JAQQFM010000002">
    <property type="protein sequence ID" value="MFL9923603.1"/>
    <property type="molecule type" value="Genomic_DNA"/>
</dbReference>
<feature type="transmembrane region" description="Helical" evidence="7">
    <location>
        <begin position="420"/>
        <end position="440"/>
    </location>
</feature>
<keyword evidence="3" id="KW-1003">Cell membrane</keyword>
<reference evidence="8 9" key="1">
    <citation type="journal article" date="2024" name="Chem. Sci.">
        <title>Discovery of megapolipeptins by genome mining of a Burkholderiales bacteria collection.</title>
        <authorList>
            <person name="Paulo B.S."/>
            <person name="Recchia M.J.J."/>
            <person name="Lee S."/>
            <person name="Fergusson C.H."/>
            <person name="Romanowski S.B."/>
            <person name="Hernandez A."/>
            <person name="Krull N."/>
            <person name="Liu D.Y."/>
            <person name="Cavanagh H."/>
            <person name="Bos A."/>
            <person name="Gray C.A."/>
            <person name="Murphy B.T."/>
            <person name="Linington R.G."/>
            <person name="Eustaquio A.S."/>
        </authorList>
    </citation>
    <scope>NUCLEOTIDE SEQUENCE [LARGE SCALE GENOMIC DNA]</scope>
    <source>
        <strain evidence="8 9">RL21-008-BIB-A</strain>
    </source>
</reference>
<feature type="transmembrane region" description="Helical" evidence="7">
    <location>
        <begin position="382"/>
        <end position="399"/>
    </location>
</feature>
<dbReference type="Proteomes" id="UP001629246">
    <property type="component" value="Unassembled WGS sequence"/>
</dbReference>
<keyword evidence="5 7" id="KW-1133">Transmembrane helix</keyword>
<feature type="transmembrane region" description="Helical" evidence="7">
    <location>
        <begin position="446"/>
        <end position="466"/>
    </location>
</feature>
<feature type="transmembrane region" description="Helical" evidence="7">
    <location>
        <begin position="145"/>
        <end position="169"/>
    </location>
</feature>
<evidence type="ECO:0000256" key="6">
    <source>
        <dbReference type="ARBA" id="ARBA00023136"/>
    </source>
</evidence>
<dbReference type="CDD" id="cd13127">
    <property type="entry name" value="MATE_tuaB_like"/>
    <property type="match status" value="1"/>
</dbReference>
<protein>
    <submittedName>
        <fullName evidence="8">Lipopolysaccharide biosynthesis protein</fullName>
    </submittedName>
</protein>
<dbReference type="PANTHER" id="PTHR30250:SF10">
    <property type="entry name" value="LIPOPOLYSACCHARIDE BIOSYNTHESIS PROTEIN WZXC"/>
    <property type="match status" value="1"/>
</dbReference>
<gene>
    <name evidence="8" type="ORF">PQR62_04975</name>
</gene>
<evidence type="ECO:0000256" key="7">
    <source>
        <dbReference type="SAM" id="Phobius"/>
    </source>
</evidence>
<feature type="transmembrane region" description="Helical" evidence="7">
    <location>
        <begin position="113"/>
        <end position="133"/>
    </location>
</feature>
<dbReference type="Pfam" id="PF13440">
    <property type="entry name" value="Polysacc_synt_3"/>
    <property type="match status" value="1"/>
</dbReference>
<comment type="subcellular location">
    <subcellularLocation>
        <location evidence="1">Cell membrane</location>
        <topology evidence="1">Multi-pass membrane protein</topology>
    </subcellularLocation>
</comment>